<dbReference type="REBASE" id="475482">
    <property type="entry name" value="LsoR19ORF15385P"/>
</dbReference>
<dbReference type="Gene3D" id="3.40.50.300">
    <property type="entry name" value="P-loop containing nucleotide triphosphate hydrolases"/>
    <property type="match status" value="2"/>
</dbReference>
<dbReference type="AlphaFoldDB" id="A0A974Y3N0"/>
<accession>A0A974Y3N0</accession>
<dbReference type="GO" id="GO:0004386">
    <property type="term" value="F:helicase activity"/>
    <property type="evidence" value="ECO:0007669"/>
    <property type="project" value="UniProtKB-KW"/>
</dbReference>
<keyword evidence="3" id="KW-0547">Nucleotide-binding</keyword>
<protein>
    <submittedName>
        <fullName evidence="3">DEAD/DEAH box helicase family protein</fullName>
    </submittedName>
</protein>
<keyword evidence="3" id="KW-0347">Helicase</keyword>
<dbReference type="GO" id="GO:0009307">
    <property type="term" value="P:DNA restriction-modification system"/>
    <property type="evidence" value="ECO:0007669"/>
    <property type="project" value="UniProtKB-KW"/>
</dbReference>
<evidence type="ECO:0000256" key="1">
    <source>
        <dbReference type="SAM" id="MobiDB-lite"/>
    </source>
</evidence>
<dbReference type="InterPro" id="IPR029464">
    <property type="entry name" value="HSDR_N"/>
</dbReference>
<reference evidence="3 4" key="1">
    <citation type="submission" date="2021-03" db="EMBL/GenBank/DDBJ databases">
        <title>Lysobacter sp. nov. isolated from soil of gangwondo yeongwol, south Korea.</title>
        <authorList>
            <person name="Kim K.R."/>
            <person name="Kim K.H."/>
            <person name="Jeon C.O."/>
        </authorList>
    </citation>
    <scope>NUCLEOTIDE SEQUENCE [LARGE SCALE GENOMIC DNA]</scope>
    <source>
        <strain evidence="3 4">R19</strain>
    </source>
</reference>
<dbReference type="GO" id="GO:0005829">
    <property type="term" value="C:cytosol"/>
    <property type="evidence" value="ECO:0007669"/>
    <property type="project" value="TreeGrafter"/>
</dbReference>
<dbReference type="InterPro" id="IPR050742">
    <property type="entry name" value="Helicase_Restrict-Modif_Enz"/>
</dbReference>
<dbReference type="PANTHER" id="PTHR47396:SF1">
    <property type="entry name" value="ATP-DEPENDENT HELICASE IRC3-RELATED"/>
    <property type="match status" value="1"/>
</dbReference>
<dbReference type="Pfam" id="PF13588">
    <property type="entry name" value="HSDR_N_2"/>
    <property type="match status" value="1"/>
</dbReference>
<dbReference type="KEGG" id="lsf:I8J32_015380"/>
<dbReference type="GO" id="GO:0005524">
    <property type="term" value="F:ATP binding"/>
    <property type="evidence" value="ECO:0007669"/>
    <property type="project" value="UniProtKB-KW"/>
</dbReference>
<dbReference type="PROSITE" id="PS51192">
    <property type="entry name" value="HELICASE_ATP_BIND_1"/>
    <property type="match status" value="1"/>
</dbReference>
<name>A0A974Y3N0_9GAMM</name>
<dbReference type="InterPro" id="IPR006935">
    <property type="entry name" value="Helicase/UvrB_N"/>
</dbReference>
<dbReference type="InterPro" id="IPR014001">
    <property type="entry name" value="Helicase_ATP-bd"/>
</dbReference>
<dbReference type="CDD" id="cd18032">
    <property type="entry name" value="DEXHc_RE_I_III_res"/>
    <property type="match status" value="1"/>
</dbReference>
<evidence type="ECO:0000313" key="3">
    <source>
        <dbReference type="EMBL" id="QSX80103.1"/>
    </source>
</evidence>
<dbReference type="Pfam" id="PF00271">
    <property type="entry name" value="Helicase_C"/>
    <property type="match status" value="1"/>
</dbReference>
<organism evidence="3 4">
    <name type="scientific">Agrilutibacter solisilvae</name>
    <dbReference type="NCBI Taxonomy" id="2763317"/>
    <lineage>
        <taxon>Bacteria</taxon>
        <taxon>Pseudomonadati</taxon>
        <taxon>Pseudomonadota</taxon>
        <taxon>Gammaproteobacteria</taxon>
        <taxon>Lysobacterales</taxon>
        <taxon>Lysobacteraceae</taxon>
        <taxon>Agrilutibacter</taxon>
    </lineage>
</organism>
<dbReference type="InterPro" id="IPR013670">
    <property type="entry name" value="EcoEI_R_C_dom"/>
</dbReference>
<dbReference type="InterPro" id="IPR027417">
    <property type="entry name" value="P-loop_NTPase"/>
</dbReference>
<feature type="region of interest" description="Disordered" evidence="1">
    <location>
        <begin position="557"/>
        <end position="587"/>
    </location>
</feature>
<dbReference type="Pfam" id="PF04851">
    <property type="entry name" value="ResIII"/>
    <property type="match status" value="1"/>
</dbReference>
<dbReference type="Pfam" id="PF08463">
    <property type="entry name" value="EcoEI_R_C"/>
    <property type="match status" value="1"/>
</dbReference>
<keyword evidence="4" id="KW-1185">Reference proteome</keyword>
<dbReference type="GO" id="GO:0003677">
    <property type="term" value="F:DNA binding"/>
    <property type="evidence" value="ECO:0007669"/>
    <property type="project" value="UniProtKB-KW"/>
</dbReference>
<dbReference type="GO" id="GO:0009035">
    <property type="term" value="F:type I site-specific deoxyribonuclease activity"/>
    <property type="evidence" value="ECO:0007669"/>
    <property type="project" value="UniProtKB-EC"/>
</dbReference>
<dbReference type="SMART" id="SM00487">
    <property type="entry name" value="DEXDc"/>
    <property type="match status" value="1"/>
</dbReference>
<dbReference type="NCBIfam" id="NF046051">
    <property type="entry name" value="restrict_EcoAI"/>
    <property type="match status" value="1"/>
</dbReference>
<dbReference type="RefSeq" id="WP_200616044.1">
    <property type="nucleotide sequence ID" value="NZ_CP071518.1"/>
</dbReference>
<sequence>MDKKSLSERDICTQFIVPALNRAGWDFELQVREEVSFTKGRIIVRGKLHTRGEARRADFVLYHRPNLPLAVIEAKDNKHSVGSGMQQALGYADDLQVPFVFSSNGDGFQFHDRTGLSDPVEQELTLDQFPTPQELWRRYCQWKGLADGAAERVEAPYYDDGSGRSPRYYQVNAINRTVEAVARGQDRILLVMATGTGKTYTAFQIIWRLWKSRQKKRILFLADRNILVDQTRNNDFKPFGAPMTKIAKRQIDTSYEIYLSLYQAVTGNEEEKNIYRQFSRDFFDLVVVDECHRGSAAEDSAWREVLEYFSGATHIGLTATPKETREVSSTLYFGDPVYSYSLKQGIEDGFLAPYKVVRIDFDRDLQGWRPPKGMKDKHGNEIEDRIYNLSDMDRNLVLEARTHAVAQKVTEYLATDPYQKTIIFCDDIDHAERMRQALVNLNPERVRENRKYVMRITGDDKEGKAELDNFINPEERYPVIATTSKLMTTGVDAQTCKLIVLDQHIKSMTEFKQIIGRGTRINEDYGKYWFTIMDFKKATELFADPAFDGDPVQIYSPGPGQSPVPPDEGVEVDGGTGSADVEGGVDADGRRGEPRIRYVVDNLPVTVVAERVQYYGPDGRLITESLKDYTRERVRRQFASLDEFLRRWSDAAQKKAIIQELAEQGVLWEALSEEVEVKLGKQLDPFDLVCHVAFDQPPLSRRERADNVRKRNYFARYGGAARQVLEGLLDKYADTGVEHIEDIRILQLDPFRRLGAPMELVSSLGGRDGYLQAVRDLEDQLYTASNDGAAA</sequence>
<dbReference type="CDD" id="cd18799">
    <property type="entry name" value="SF2_C_EcoAI-like"/>
    <property type="match status" value="1"/>
</dbReference>
<proteinExistence type="predicted"/>
<keyword evidence="3" id="KW-0378">Hydrolase</keyword>
<dbReference type="InterPro" id="IPR001650">
    <property type="entry name" value="Helicase_C-like"/>
</dbReference>
<evidence type="ECO:0000259" key="2">
    <source>
        <dbReference type="PROSITE" id="PS51192"/>
    </source>
</evidence>
<feature type="domain" description="Helicase ATP-binding" evidence="2">
    <location>
        <begin position="179"/>
        <end position="339"/>
    </location>
</feature>
<dbReference type="Gene3D" id="3.90.1570.30">
    <property type="match status" value="1"/>
</dbReference>
<dbReference type="EMBL" id="CP071518">
    <property type="protein sequence ID" value="QSX80103.1"/>
    <property type="molecule type" value="Genomic_DNA"/>
</dbReference>
<dbReference type="SUPFAM" id="SSF52540">
    <property type="entry name" value="P-loop containing nucleoside triphosphate hydrolases"/>
    <property type="match status" value="1"/>
</dbReference>
<dbReference type="PANTHER" id="PTHR47396">
    <property type="entry name" value="TYPE I RESTRICTION ENZYME ECOKI R PROTEIN"/>
    <property type="match status" value="1"/>
</dbReference>
<dbReference type="Proteomes" id="UP000639274">
    <property type="component" value="Chromosome"/>
</dbReference>
<keyword evidence="3" id="KW-0067">ATP-binding</keyword>
<gene>
    <name evidence="3" type="ORF">I8J32_015380</name>
</gene>
<evidence type="ECO:0000313" key="4">
    <source>
        <dbReference type="Proteomes" id="UP000639274"/>
    </source>
</evidence>